<proteinExistence type="predicted"/>
<feature type="region of interest" description="Disordered" evidence="1">
    <location>
        <begin position="42"/>
        <end position="61"/>
    </location>
</feature>
<organism evidence="2 3">
    <name type="scientific">Cimex lectularius</name>
    <name type="common">Bed bug</name>
    <name type="synonym">Acanthia lectularia</name>
    <dbReference type="NCBI Taxonomy" id="79782"/>
    <lineage>
        <taxon>Eukaryota</taxon>
        <taxon>Metazoa</taxon>
        <taxon>Ecdysozoa</taxon>
        <taxon>Arthropoda</taxon>
        <taxon>Hexapoda</taxon>
        <taxon>Insecta</taxon>
        <taxon>Pterygota</taxon>
        <taxon>Neoptera</taxon>
        <taxon>Paraneoptera</taxon>
        <taxon>Hemiptera</taxon>
        <taxon>Heteroptera</taxon>
        <taxon>Panheteroptera</taxon>
        <taxon>Cimicomorpha</taxon>
        <taxon>Cimicidae</taxon>
        <taxon>Cimex</taxon>
    </lineage>
</organism>
<dbReference type="OrthoDB" id="6631414at2759"/>
<dbReference type="KEGG" id="clec:106669749"/>
<evidence type="ECO:0000313" key="2">
    <source>
        <dbReference type="EnsemblMetazoa" id="XP_014254926.1"/>
    </source>
</evidence>
<evidence type="ECO:0000313" key="3">
    <source>
        <dbReference type="Proteomes" id="UP000494040"/>
    </source>
</evidence>
<dbReference type="AlphaFoldDB" id="A0A8I6S0T0"/>
<name>A0A8I6S0T0_CIMLE</name>
<accession>A0A8I6S0T0</accession>
<dbReference type="PANTHER" id="PTHR33667:SF7">
    <property type="entry name" value="RIKEN CDNA 1810020O05 GENE"/>
    <property type="match status" value="1"/>
</dbReference>
<evidence type="ECO:0000256" key="1">
    <source>
        <dbReference type="SAM" id="MobiDB-lite"/>
    </source>
</evidence>
<dbReference type="GeneID" id="106669749"/>
<dbReference type="EnsemblMetazoa" id="XM_014399440.1">
    <property type="protein sequence ID" value="XP_014254926.1"/>
    <property type="gene ID" value="LOC106669749"/>
</dbReference>
<dbReference type="RefSeq" id="XP_014254926.1">
    <property type="nucleotide sequence ID" value="XM_014399440.1"/>
</dbReference>
<dbReference type="PANTHER" id="PTHR33667">
    <property type="entry name" value="SI:DKEY-57N24.6"/>
    <property type="match status" value="1"/>
</dbReference>
<protein>
    <submittedName>
        <fullName evidence="2">Uncharacterized protein</fullName>
    </submittedName>
</protein>
<sequence length="765" mass="88132">MVKMTITFLLAYVHEKRKRTSKVSSSGRSSFASKWSKISKQLSNSGSSKKTRRVSPTNSNTSVLTTISRSSGYRFSMKTGGGYFINCQGANRGCYNLSYDLMPQKTCSLLIFLYKGMAKISSMNETCNIKVIRSHCKNWICFSVIHKFKPLALEQVAEFLNHKIEFNLNEEKTVDDRAYIDQGKLYYCFNEKPETGIHKFEKVYPTSPGVVPEKYEDEDEDKYWFPESEMFATRIIPAPSPLHVHRVIEKMEPPNVTISFMTCEHARKPLLKKNNNLILTGDQLLYDKQTWDLDSGPLATKVKQFAIWISPSNMLSREFREEYIPLGISLKRMINVPLNLPNIDFSKLSLEYSLKDVIRQEVLVDNIDWEQGIIYFNYYKMHIFKNIPQINLIRALQFNKLKIKLLAPLKKSTARYTICPLTGNITDNQLFHLQMQDDRISKRSVFRPMNEPSPKNKKVVPSKVVIGCAYLDLSSILGCAFRMDCNVPITAWEETKILECEEIKNPFLFHDYDMSIPTIVETVNESKWISAGTMIKVSVRYAGPSLRDKLDILRQKNEHYKKIIIKFNTGRQFVANIIQRIISMNKCALPEASSFIPAVPHYGINLAEQDLTEEYPCLITGFLIDNFNSSLLVLEGVDKLTFNNSLLDVMVLPTSEGQVIYNSNLLFNQRSYKDFIKTGGIYIITLKRPFIELLHKKLLRKKGNCPVRALRAFYKIEELYACPSMEFAIRNKSFPSTQDLRSFEMEFGVPHYAKRRLPKIKPICS</sequence>
<reference evidence="2" key="1">
    <citation type="submission" date="2022-01" db="UniProtKB">
        <authorList>
            <consortium name="EnsemblMetazoa"/>
        </authorList>
    </citation>
    <scope>IDENTIFICATION</scope>
</reference>
<keyword evidence="3" id="KW-1185">Reference proteome</keyword>
<dbReference type="Proteomes" id="UP000494040">
    <property type="component" value="Unassembled WGS sequence"/>
</dbReference>